<keyword evidence="3" id="KW-1185">Reference proteome</keyword>
<sequence length="60" mass="6487">MTAHPSTRWPAITLTAGEEEKTVSVAPHRSSDADRESAVTAPPMVLRRSHPLARYGACCL</sequence>
<evidence type="ECO:0000313" key="2">
    <source>
        <dbReference type="EMBL" id="CAJ60191.1"/>
    </source>
</evidence>
<dbReference type="Proteomes" id="UP000000657">
    <property type="component" value="Chromosome"/>
</dbReference>
<proteinExistence type="predicted"/>
<evidence type="ECO:0000256" key="1">
    <source>
        <dbReference type="SAM" id="MobiDB-lite"/>
    </source>
</evidence>
<dbReference type="HOGENOM" id="CLU_2934757_0_0_11"/>
<gene>
    <name evidence="2" type="ordered locus">FRAAL1535</name>
</gene>
<dbReference type="STRING" id="326424.FRAAL1535"/>
<name>Q0RQI3_FRAAA</name>
<protein>
    <submittedName>
        <fullName evidence="2">Uncharacterized protein</fullName>
    </submittedName>
</protein>
<organism evidence="2 3">
    <name type="scientific">Frankia alni (strain DSM 45986 / CECT 9034 / ACN14a)</name>
    <dbReference type="NCBI Taxonomy" id="326424"/>
    <lineage>
        <taxon>Bacteria</taxon>
        <taxon>Bacillati</taxon>
        <taxon>Actinomycetota</taxon>
        <taxon>Actinomycetes</taxon>
        <taxon>Frankiales</taxon>
        <taxon>Frankiaceae</taxon>
        <taxon>Frankia</taxon>
    </lineage>
</organism>
<reference evidence="2 3" key="1">
    <citation type="journal article" date="2007" name="Genome Res.">
        <title>Genome characteristics of facultatively symbiotic Frankia sp. strains reflect host range and host plant biogeography.</title>
        <authorList>
            <person name="Normand P."/>
            <person name="Lapierre P."/>
            <person name="Tisa L.S."/>
            <person name="Gogarten J.P."/>
            <person name="Alloisio N."/>
            <person name="Bagnarol E."/>
            <person name="Bassi C.A."/>
            <person name="Berry A.M."/>
            <person name="Bickhart D.M."/>
            <person name="Choisne N."/>
            <person name="Couloux A."/>
            <person name="Cournoyer B."/>
            <person name="Cruveiller S."/>
            <person name="Daubin V."/>
            <person name="Demange N."/>
            <person name="Francino M.P."/>
            <person name="Goltsman E."/>
            <person name="Huang Y."/>
            <person name="Kopp O.R."/>
            <person name="Labarre L."/>
            <person name="Lapidus A."/>
            <person name="Lavire C."/>
            <person name="Marechal J."/>
            <person name="Martinez M."/>
            <person name="Mastronunzio J.E."/>
            <person name="Mullin B.C."/>
            <person name="Niemann J."/>
            <person name="Pujic P."/>
            <person name="Rawnsley T."/>
            <person name="Rouy Z."/>
            <person name="Schenowitz C."/>
            <person name="Sellstedt A."/>
            <person name="Tavares F."/>
            <person name="Tomkins J.P."/>
            <person name="Vallenet D."/>
            <person name="Valverde C."/>
            <person name="Wall L.G."/>
            <person name="Wang Y."/>
            <person name="Medigue C."/>
            <person name="Benson D.R."/>
        </authorList>
    </citation>
    <scope>NUCLEOTIDE SEQUENCE [LARGE SCALE GENOMIC DNA]</scope>
    <source>
        <strain evidence="3">DSM 45986 / CECT 9034 / ACN14a</strain>
    </source>
</reference>
<feature type="region of interest" description="Disordered" evidence="1">
    <location>
        <begin position="20"/>
        <end position="42"/>
    </location>
</feature>
<dbReference type="KEGG" id="fal:FRAAL1535"/>
<dbReference type="EMBL" id="CT573213">
    <property type="protein sequence ID" value="CAJ60191.1"/>
    <property type="molecule type" value="Genomic_DNA"/>
</dbReference>
<accession>Q0RQI3</accession>
<evidence type="ECO:0000313" key="3">
    <source>
        <dbReference type="Proteomes" id="UP000000657"/>
    </source>
</evidence>
<dbReference type="AlphaFoldDB" id="Q0RQI3"/>